<protein>
    <submittedName>
        <fullName evidence="2">Uncharacterized protein</fullName>
    </submittedName>
</protein>
<accession>A0A8H7T3X3</accession>
<proteinExistence type="predicted"/>
<dbReference type="AlphaFoldDB" id="A0A8H7T3X3"/>
<keyword evidence="3" id="KW-1185">Reference proteome</keyword>
<feature type="compositionally biased region" description="Polar residues" evidence="1">
    <location>
        <begin position="10"/>
        <end position="22"/>
    </location>
</feature>
<dbReference type="Proteomes" id="UP000664132">
    <property type="component" value="Unassembled WGS sequence"/>
</dbReference>
<comment type="caution">
    <text evidence="2">The sequence shown here is derived from an EMBL/GenBank/DDBJ whole genome shotgun (WGS) entry which is preliminary data.</text>
</comment>
<gene>
    <name evidence="2" type="ORF">IFR04_012102</name>
</gene>
<dbReference type="OrthoDB" id="3920481at2759"/>
<organism evidence="2 3">
    <name type="scientific">Cadophora malorum</name>
    <dbReference type="NCBI Taxonomy" id="108018"/>
    <lineage>
        <taxon>Eukaryota</taxon>
        <taxon>Fungi</taxon>
        <taxon>Dikarya</taxon>
        <taxon>Ascomycota</taxon>
        <taxon>Pezizomycotina</taxon>
        <taxon>Leotiomycetes</taxon>
        <taxon>Helotiales</taxon>
        <taxon>Ploettnerulaceae</taxon>
        <taxon>Cadophora</taxon>
    </lineage>
</organism>
<feature type="compositionally biased region" description="Low complexity" evidence="1">
    <location>
        <begin position="28"/>
        <end position="58"/>
    </location>
</feature>
<dbReference type="EMBL" id="JAFJYH010000250">
    <property type="protein sequence ID" value="KAG4414754.1"/>
    <property type="molecule type" value="Genomic_DNA"/>
</dbReference>
<evidence type="ECO:0000313" key="3">
    <source>
        <dbReference type="Proteomes" id="UP000664132"/>
    </source>
</evidence>
<sequence length="123" mass="13415">MSSRYYELQNEANNSQATSPHRPSNRKSTSSDSSSSSSSSGSSSYSSSYADSAATRYSMDASQPRVEVMRCSRCAKCVETVISARAGGELRRVSTDDAQASGMVRFGHNLYYCDRCARMVGYK</sequence>
<evidence type="ECO:0000313" key="2">
    <source>
        <dbReference type="EMBL" id="KAG4414754.1"/>
    </source>
</evidence>
<evidence type="ECO:0000256" key="1">
    <source>
        <dbReference type="SAM" id="MobiDB-lite"/>
    </source>
</evidence>
<feature type="region of interest" description="Disordered" evidence="1">
    <location>
        <begin position="1"/>
        <end position="63"/>
    </location>
</feature>
<name>A0A8H7T3X3_9HELO</name>
<reference evidence="2" key="1">
    <citation type="submission" date="2021-02" db="EMBL/GenBank/DDBJ databases">
        <title>Genome sequence Cadophora malorum strain M34.</title>
        <authorList>
            <person name="Stefanovic E."/>
            <person name="Vu D."/>
            <person name="Scully C."/>
            <person name="Dijksterhuis J."/>
            <person name="Roader J."/>
            <person name="Houbraken J."/>
        </authorList>
    </citation>
    <scope>NUCLEOTIDE SEQUENCE</scope>
    <source>
        <strain evidence="2">M34</strain>
    </source>
</reference>